<dbReference type="PANTHER" id="PTHR30461">
    <property type="entry name" value="DNA-INVERTASE FROM LAMBDOID PROPHAGE"/>
    <property type="match status" value="1"/>
</dbReference>
<evidence type="ECO:0000256" key="2">
    <source>
        <dbReference type="ARBA" id="ARBA00023172"/>
    </source>
</evidence>
<dbReference type="PATRIC" id="fig|1339349.3.peg.3936"/>
<keyword evidence="2" id="KW-0233">DNA recombination</keyword>
<dbReference type="Pfam" id="PF07508">
    <property type="entry name" value="Recombinase"/>
    <property type="match status" value="1"/>
</dbReference>
<dbReference type="InterPro" id="IPR011109">
    <property type="entry name" value="DNA_bind_recombinase_dom"/>
</dbReference>
<gene>
    <name evidence="5" type="ORF">M094_2876</name>
</gene>
<dbReference type="CDD" id="cd00338">
    <property type="entry name" value="Ser_Recombinase"/>
    <property type="match status" value="1"/>
</dbReference>
<evidence type="ECO:0000256" key="1">
    <source>
        <dbReference type="ARBA" id="ARBA00023125"/>
    </source>
</evidence>
<feature type="coiled-coil region" evidence="3">
    <location>
        <begin position="375"/>
        <end position="409"/>
    </location>
</feature>
<dbReference type="InterPro" id="IPR025827">
    <property type="entry name" value="Zn_ribbon_recom_dom"/>
</dbReference>
<reference evidence="5 6" key="1">
    <citation type="submission" date="2014-04" db="EMBL/GenBank/DDBJ databases">
        <authorList>
            <person name="Sears C."/>
            <person name="Carroll K."/>
            <person name="Sack B.R."/>
            <person name="Qadri F."/>
            <person name="Myers L.L."/>
            <person name="Chung G.-T."/>
            <person name="Escheverria P."/>
            <person name="Fraser C.M."/>
            <person name="Sadzewicz L."/>
            <person name="Shefchek K.A."/>
            <person name="Tallon L."/>
            <person name="Das S.P."/>
            <person name="Daugherty S."/>
            <person name="Mongodin E.F."/>
        </authorList>
    </citation>
    <scope>NUCLEOTIDE SEQUENCE [LARGE SCALE GENOMIC DNA]</scope>
    <source>
        <strain evidence="5 6">3978 T3 ii</strain>
    </source>
</reference>
<dbReference type="InterPro" id="IPR036162">
    <property type="entry name" value="Resolvase-like_N_sf"/>
</dbReference>
<dbReference type="AlphaFoldDB" id="A0A078RWJ8"/>
<accession>A0A078RWJ8</accession>
<evidence type="ECO:0000259" key="4">
    <source>
        <dbReference type="SMART" id="SM00857"/>
    </source>
</evidence>
<keyword evidence="1" id="KW-0238">DNA-binding</keyword>
<dbReference type="SUPFAM" id="SSF53041">
    <property type="entry name" value="Resolvase-like"/>
    <property type="match status" value="1"/>
</dbReference>
<evidence type="ECO:0000313" key="5">
    <source>
        <dbReference type="EMBL" id="KDS47945.1"/>
    </source>
</evidence>
<proteinExistence type="predicted"/>
<dbReference type="Pfam" id="PF13408">
    <property type="entry name" value="Zn_ribbon_recom"/>
    <property type="match status" value="1"/>
</dbReference>
<dbReference type="RefSeq" id="WP_035447236.1">
    <property type="nucleotide sequence ID" value="NZ_JNHN01000184.1"/>
</dbReference>
<evidence type="ECO:0000256" key="3">
    <source>
        <dbReference type="SAM" id="Coils"/>
    </source>
</evidence>
<dbReference type="Gene3D" id="3.90.1750.20">
    <property type="entry name" value="Putative Large Serine Recombinase, Chain B, Domain 2"/>
    <property type="match status" value="1"/>
</dbReference>
<dbReference type="Proteomes" id="UP000028013">
    <property type="component" value="Unassembled WGS sequence"/>
</dbReference>
<keyword evidence="3" id="KW-0175">Coiled coil</keyword>
<dbReference type="SMART" id="SM00857">
    <property type="entry name" value="Resolvase"/>
    <property type="match status" value="1"/>
</dbReference>
<dbReference type="InterPro" id="IPR006119">
    <property type="entry name" value="Resolv_N"/>
</dbReference>
<dbReference type="InterPro" id="IPR038109">
    <property type="entry name" value="DNA_bind_recomb_sf"/>
</dbReference>
<dbReference type="EMBL" id="JNHN01000184">
    <property type="protein sequence ID" value="KDS47945.1"/>
    <property type="molecule type" value="Genomic_DNA"/>
</dbReference>
<evidence type="ECO:0000313" key="6">
    <source>
        <dbReference type="Proteomes" id="UP000028013"/>
    </source>
</evidence>
<dbReference type="InterPro" id="IPR050639">
    <property type="entry name" value="SSR_resolvase"/>
</dbReference>
<organism evidence="5 6">
    <name type="scientific">Bacteroides uniformis str. 3978 T3 ii</name>
    <dbReference type="NCBI Taxonomy" id="1339349"/>
    <lineage>
        <taxon>Bacteria</taxon>
        <taxon>Pseudomonadati</taxon>
        <taxon>Bacteroidota</taxon>
        <taxon>Bacteroidia</taxon>
        <taxon>Bacteroidales</taxon>
        <taxon>Bacteroidaceae</taxon>
        <taxon>Bacteroides</taxon>
    </lineage>
</organism>
<name>A0A078RWJ8_BACUN</name>
<dbReference type="PANTHER" id="PTHR30461:SF2">
    <property type="entry name" value="SERINE RECOMBINASE PINE-RELATED"/>
    <property type="match status" value="1"/>
</dbReference>
<dbReference type="Pfam" id="PF00239">
    <property type="entry name" value="Resolvase"/>
    <property type="match status" value="1"/>
</dbReference>
<comment type="caution">
    <text evidence="5">The sequence shown here is derived from an EMBL/GenBank/DDBJ whole genome shotgun (WGS) entry which is preliminary data.</text>
</comment>
<dbReference type="Gene3D" id="3.40.50.1390">
    <property type="entry name" value="Resolvase, N-terminal catalytic domain"/>
    <property type="match status" value="1"/>
</dbReference>
<sequence length="623" mass="71157">MKAAFLIRCSTKNQDLDRQTRDLTRLAKSLGYEYDIENLVFGEKITGKDDVTIKNRESIDKLLRAAKEQKFDVVLVAEVSRMSRDPASGRVYVRQLINMSIPVYFRDIDTWTINPDNGKRVRDAEQVIGAAFDAAWKYLRSLKTQVASGRRNELDNNQISVGQPFFGYTRYGGKDKSKKNCWIVDEVAAEGVVFVFNEYIKDGSTLKSTALATTAKYGELLGRKFSVGSIEHILTYESYHTGIKKISLTDPDTEEIEVFDVKVPILVDTELFEKATAKRKNNRVKSEPYPKQTTYILSKLLKCPYCGYTMTPRAKGNDSRGKTTNERYRIINGKKALSWLCMSGINNATSCNNRISVANEKAEPIIWELIKKELIVFANLNNEERELKVEELTEKITHLASNIDNYNAHKSSLQKQLSKAYTVATMADESVLAMAMTEFNKTARNIRKEMSDCDSAIEQIKGEIDNLVNLKIFYSQPNLPSDIIEKAETDEAEKRKLVKELINKIVPYKITTFKKQHRDRGLVTLNFGVVLLEVYTVNGIYYVFYNANDRGDIRQAYYISGVFAKFQNSINKFDAYKEGEYFVISNADMVMETEEIDELITVNQMVEIAINNGWVLSYCYKQK</sequence>
<protein>
    <submittedName>
        <fullName evidence="5">Recombinase family protein</fullName>
    </submittedName>
</protein>
<feature type="domain" description="Resolvase/invertase-type recombinase catalytic" evidence="4">
    <location>
        <begin position="3"/>
        <end position="151"/>
    </location>
</feature>
<dbReference type="GO" id="GO:0000150">
    <property type="term" value="F:DNA strand exchange activity"/>
    <property type="evidence" value="ECO:0007669"/>
    <property type="project" value="InterPro"/>
</dbReference>
<dbReference type="GO" id="GO:0003677">
    <property type="term" value="F:DNA binding"/>
    <property type="evidence" value="ECO:0007669"/>
    <property type="project" value="UniProtKB-KW"/>
</dbReference>